<evidence type="ECO:0000256" key="1">
    <source>
        <dbReference type="SAM" id="MobiDB-lite"/>
    </source>
</evidence>
<feature type="compositionally biased region" description="Low complexity" evidence="1">
    <location>
        <begin position="394"/>
        <end position="419"/>
    </location>
</feature>
<gene>
    <name evidence="3" type="primary">LOC101854885</name>
</gene>
<feature type="region of interest" description="Disordered" evidence="1">
    <location>
        <begin position="135"/>
        <end position="178"/>
    </location>
</feature>
<keyword evidence="2" id="KW-1185">Reference proteome</keyword>
<feature type="compositionally biased region" description="Gly residues" evidence="1">
    <location>
        <begin position="168"/>
        <end position="178"/>
    </location>
</feature>
<feature type="region of interest" description="Disordered" evidence="1">
    <location>
        <begin position="191"/>
        <end position="283"/>
    </location>
</feature>
<reference evidence="3" key="1">
    <citation type="submission" date="2025-08" db="UniProtKB">
        <authorList>
            <consortium name="RefSeq"/>
        </authorList>
    </citation>
    <scope>IDENTIFICATION</scope>
</reference>
<dbReference type="Proteomes" id="UP000694888">
    <property type="component" value="Unplaced"/>
</dbReference>
<feature type="region of interest" description="Disordered" evidence="1">
    <location>
        <begin position="1"/>
        <end position="26"/>
    </location>
</feature>
<name>A0ABM0JY00_APLCA</name>
<evidence type="ECO:0000313" key="2">
    <source>
        <dbReference type="Proteomes" id="UP000694888"/>
    </source>
</evidence>
<feature type="compositionally biased region" description="Polar residues" evidence="1">
    <location>
        <begin position="208"/>
        <end position="218"/>
    </location>
</feature>
<sequence length="589" mass="62720">MKQEAQEGSSASCHSDISSHSSRATVVSAQVTAMKTPAEVVDAIRRQSRTRPVEYSKSPPVGLKSGRKPAFRALITGVLPPTVIRNSQTMGTGNGGIQLVQHGKGTPASDNIIYYSNSNNNSLSSTLGLNIQGIQNGSSSSSNSSTSNGYSQISPREKGSPRSSLDGSGVGGSGGGGYSVVFDKHGNMTKIVNNTSAGHRPRPLPQPGTHQYSKTGTPRRQAPRASAMPRLRLTHVSDYPDGFNRSLSLDVSSPRPKNGRPDIGGTDRETAPGNSKNTTSSQDVKKVLAKIPGRDFTLTSSSAKNRGLQRSKTMDETSNVPPLQRENSTTQGMTSTQLADKILRSSDLGQISQLFGKKLRYAEFIEEAEPHRLSGEQVRTDLTSERDPSPRLPTATTNASQTSAASSVSTSPLSSARSSSPRKPKYVPAPGGVCQPSAISPSNTSGLASATTNSPGSKATSDSSQAEPEIDYDKPIKIIIETNDNETVTKLTRPILKSVPKVETSEVCTYGNDTNNNHVTPSYLSQHGDSCHKYHSSPSSVSSGYSIGSQLEYDVTSCNRDKGRLVRFRVHHTIHEFAPSDPVNSGGYY</sequence>
<feature type="compositionally biased region" description="Basic and acidic residues" evidence="1">
    <location>
        <begin position="372"/>
        <end position="389"/>
    </location>
</feature>
<feature type="region of interest" description="Disordered" evidence="1">
    <location>
        <begin position="372"/>
        <end position="470"/>
    </location>
</feature>
<feature type="compositionally biased region" description="Low complexity" evidence="1">
    <location>
        <begin position="135"/>
        <end position="154"/>
    </location>
</feature>
<evidence type="ECO:0000313" key="3">
    <source>
        <dbReference type="RefSeq" id="XP_005104198.1"/>
    </source>
</evidence>
<dbReference type="RefSeq" id="XP_005104198.1">
    <property type="nucleotide sequence ID" value="XM_005104141.2"/>
</dbReference>
<organism evidence="2 3">
    <name type="scientific">Aplysia californica</name>
    <name type="common">California sea hare</name>
    <dbReference type="NCBI Taxonomy" id="6500"/>
    <lineage>
        <taxon>Eukaryota</taxon>
        <taxon>Metazoa</taxon>
        <taxon>Spiralia</taxon>
        <taxon>Lophotrochozoa</taxon>
        <taxon>Mollusca</taxon>
        <taxon>Gastropoda</taxon>
        <taxon>Heterobranchia</taxon>
        <taxon>Euthyneura</taxon>
        <taxon>Tectipleura</taxon>
        <taxon>Aplysiida</taxon>
        <taxon>Aplysioidea</taxon>
        <taxon>Aplysiidae</taxon>
        <taxon>Aplysia</taxon>
    </lineage>
</organism>
<feature type="compositionally biased region" description="Polar residues" evidence="1">
    <location>
        <begin position="272"/>
        <end position="282"/>
    </location>
</feature>
<feature type="region of interest" description="Disordered" evidence="1">
    <location>
        <begin position="297"/>
        <end position="334"/>
    </location>
</feature>
<feature type="compositionally biased region" description="Polar residues" evidence="1">
    <location>
        <begin position="437"/>
        <end position="466"/>
    </location>
</feature>
<protein>
    <submittedName>
        <fullName evidence="3">GPI-anchored protein pfl2</fullName>
    </submittedName>
</protein>
<dbReference type="GeneID" id="101854885"/>
<feature type="compositionally biased region" description="Low complexity" evidence="1">
    <location>
        <begin position="9"/>
        <end position="22"/>
    </location>
</feature>
<proteinExistence type="predicted"/>
<accession>A0ABM0JY00</accession>